<accession>A0A6M3LV11</accession>
<protein>
    <submittedName>
        <fullName evidence="1">Uncharacterized protein</fullName>
    </submittedName>
</protein>
<name>A0A6M3LV11_9ZZZZ</name>
<gene>
    <name evidence="1" type="ORF">MM415B08653_0008</name>
</gene>
<organism evidence="1">
    <name type="scientific">viral metagenome</name>
    <dbReference type="NCBI Taxonomy" id="1070528"/>
    <lineage>
        <taxon>unclassified sequences</taxon>
        <taxon>metagenomes</taxon>
        <taxon>organismal metagenomes</taxon>
    </lineage>
</organism>
<sequence length="62" mass="7154">MTQTTPIKIVKIPVEVFVSEKYAQNYGGINKLTALLEDILDRYGNEAYFDSDLMEMDSEEFE</sequence>
<proteinExistence type="predicted"/>
<evidence type="ECO:0000313" key="1">
    <source>
        <dbReference type="EMBL" id="QJA96448.1"/>
    </source>
</evidence>
<reference evidence="1" key="1">
    <citation type="submission" date="2020-03" db="EMBL/GenBank/DDBJ databases">
        <title>The deep terrestrial virosphere.</title>
        <authorList>
            <person name="Holmfeldt K."/>
            <person name="Nilsson E."/>
            <person name="Simone D."/>
            <person name="Lopez-Fernandez M."/>
            <person name="Wu X."/>
            <person name="de Brujin I."/>
            <person name="Lundin D."/>
            <person name="Andersson A."/>
            <person name="Bertilsson S."/>
            <person name="Dopson M."/>
        </authorList>
    </citation>
    <scope>NUCLEOTIDE SEQUENCE</scope>
    <source>
        <strain evidence="1">MM415B08653</strain>
    </source>
</reference>
<dbReference type="EMBL" id="MT143401">
    <property type="protein sequence ID" value="QJA96448.1"/>
    <property type="molecule type" value="Genomic_DNA"/>
</dbReference>
<dbReference type="AlphaFoldDB" id="A0A6M3LV11"/>